<protein>
    <submittedName>
        <fullName evidence="2">cAMP-binding protein</fullName>
    </submittedName>
</protein>
<dbReference type="EMBL" id="CP012673">
    <property type="protein sequence ID" value="AUX48926.1"/>
    <property type="molecule type" value="Genomic_DNA"/>
</dbReference>
<reference evidence="2 3" key="1">
    <citation type="submission" date="2015-09" db="EMBL/GenBank/DDBJ databases">
        <title>Sorangium comparison.</title>
        <authorList>
            <person name="Zaburannyi N."/>
            <person name="Bunk B."/>
            <person name="Overmann J."/>
            <person name="Mueller R."/>
        </authorList>
    </citation>
    <scope>NUCLEOTIDE SEQUENCE [LARGE SCALE GENOMIC DNA]</scope>
    <source>
        <strain evidence="2 3">So ce26</strain>
    </source>
</reference>
<feature type="domain" description="Cyclic nucleotide-binding" evidence="1">
    <location>
        <begin position="13"/>
        <end position="128"/>
    </location>
</feature>
<dbReference type="InterPro" id="IPR018490">
    <property type="entry name" value="cNMP-bd_dom_sf"/>
</dbReference>
<evidence type="ECO:0000313" key="3">
    <source>
        <dbReference type="Proteomes" id="UP000238348"/>
    </source>
</evidence>
<gene>
    <name evidence="2" type="ORF">SOCE26_104690</name>
</gene>
<dbReference type="Pfam" id="PF00027">
    <property type="entry name" value="cNMP_binding"/>
    <property type="match status" value="1"/>
</dbReference>
<proteinExistence type="predicted"/>
<sequence length="287" mass="32202">MAVRPSDLHAIPLFERITEDHLDELMMAFQRQEVPAGHVLFEAGSEPAHLHLLVQGEVALVEAGETRFRLHPISPIGELGALTGLRRMTTAVTTQPSEIWRIGAAELHDFFEEHGDVAYPFYNNLLNVVAGKIRRDGRRIEEVRANLIRTQKAMKRLLELVLDSEETPLSKVICATLEELIERNRRSHYMVEPAHTLKSSVRLDNGEIVPVLELSDGWLRLGGLRGAVKGADWSGVLILPTREIPVIGTIDSVNDQGALVKLELLIDEYAAELQEYLTRLQMLDFVV</sequence>
<name>A0A2L0FBE4_SORCE</name>
<dbReference type="InterPro" id="IPR014710">
    <property type="entry name" value="RmlC-like_jellyroll"/>
</dbReference>
<dbReference type="Gene3D" id="2.60.120.10">
    <property type="entry name" value="Jelly Rolls"/>
    <property type="match status" value="1"/>
</dbReference>
<dbReference type="SUPFAM" id="SSF51206">
    <property type="entry name" value="cAMP-binding domain-like"/>
    <property type="match status" value="1"/>
</dbReference>
<dbReference type="InterPro" id="IPR000595">
    <property type="entry name" value="cNMP-bd_dom"/>
</dbReference>
<dbReference type="RefSeq" id="WP_104986709.1">
    <property type="nucleotide sequence ID" value="NZ_CP012673.1"/>
</dbReference>
<dbReference type="SMART" id="SM00100">
    <property type="entry name" value="cNMP"/>
    <property type="match status" value="1"/>
</dbReference>
<dbReference type="OrthoDB" id="5493520at2"/>
<dbReference type="AlphaFoldDB" id="A0A2L0FBE4"/>
<organism evidence="2 3">
    <name type="scientific">Sorangium cellulosum</name>
    <name type="common">Polyangium cellulosum</name>
    <dbReference type="NCBI Taxonomy" id="56"/>
    <lineage>
        <taxon>Bacteria</taxon>
        <taxon>Pseudomonadati</taxon>
        <taxon>Myxococcota</taxon>
        <taxon>Polyangia</taxon>
        <taxon>Polyangiales</taxon>
        <taxon>Polyangiaceae</taxon>
        <taxon>Sorangium</taxon>
    </lineage>
</organism>
<evidence type="ECO:0000259" key="1">
    <source>
        <dbReference type="PROSITE" id="PS50042"/>
    </source>
</evidence>
<dbReference type="CDD" id="cd00038">
    <property type="entry name" value="CAP_ED"/>
    <property type="match status" value="1"/>
</dbReference>
<dbReference type="PROSITE" id="PS50042">
    <property type="entry name" value="CNMP_BINDING_3"/>
    <property type="match status" value="1"/>
</dbReference>
<dbReference type="Proteomes" id="UP000238348">
    <property type="component" value="Chromosome"/>
</dbReference>
<evidence type="ECO:0000313" key="2">
    <source>
        <dbReference type="EMBL" id="AUX48926.1"/>
    </source>
</evidence>
<accession>A0A2L0FBE4</accession>